<feature type="repeat" description="ANK" evidence="3">
    <location>
        <begin position="546"/>
        <end position="578"/>
    </location>
</feature>
<dbReference type="EMBL" id="JAGMUU010000020">
    <property type="protein sequence ID" value="KAH7129728.1"/>
    <property type="molecule type" value="Genomic_DNA"/>
</dbReference>
<dbReference type="InterPro" id="IPR002110">
    <property type="entry name" value="Ankyrin_rpt"/>
</dbReference>
<dbReference type="Pfam" id="PF13637">
    <property type="entry name" value="Ank_4"/>
    <property type="match status" value="1"/>
</dbReference>
<feature type="repeat" description="ANK" evidence="3">
    <location>
        <begin position="1486"/>
        <end position="1521"/>
    </location>
</feature>
<dbReference type="InterPro" id="IPR036770">
    <property type="entry name" value="Ankyrin_rpt-contain_sf"/>
</dbReference>
<dbReference type="Pfam" id="PF24883">
    <property type="entry name" value="NPHP3_N"/>
    <property type="match status" value="1"/>
</dbReference>
<feature type="repeat" description="ANK" evidence="3">
    <location>
        <begin position="579"/>
        <end position="611"/>
    </location>
</feature>
<dbReference type="SUPFAM" id="SSF52540">
    <property type="entry name" value="P-loop containing nucleoside triphosphate hydrolases"/>
    <property type="match status" value="1"/>
</dbReference>
<dbReference type="PROSITE" id="PS50088">
    <property type="entry name" value="ANK_REPEAT"/>
    <property type="match status" value="10"/>
</dbReference>
<sequence>MPQSAITADEYDIVSHDDAALSPEDVAKIREWLQPTDYLAESGEFRRHLLSQAPGTGIWLSDTEEYRQWHDSPDHGSLWIKGVPGAGKSVIAASMIQHLRTVEQAPVLFFFFRNIVAANFSPRAMMQDWLAQLLPHSTNLQLALQPRLKTNIDEISDTDLVDLFLNGISSVPKVYCVADALDEMTAHNKPFLDRINSLATYRPRSLKLLMTSRPKQYLQSALRDSSIVHISLQQKLVHLDIASYLNHRFDVTPKSDAQLGVKKRFIDMVSKRSEGLFLYAKLTMDQVKSALLSDEPVDIDALEKSLPVGLEQTYTRLLAEQRNEHGISTGMQVLVLEAVTHASRPLRLNELASLLKCVRADAAESTGFKALIGTSCGPLVEILEDETLQVIHHSFTEFLRGDTRKPSADGASLDFPIIDSSEAHKRLTINCLRYLQSGSLLLEDPFSYREARLLHPFLSYAVENWPYHASRCDVHDDQFFHVILEFLQPKLDFLRWLTLEWKSTSRTKSTTDGIPTALHLAAFCGLSELALKLIREGASISALDAQRRVPLHWAARNGHAKVASLLLQHGCDPNPPDARGLKPIHLAARRNHTAILTVLLEAGVELATIKTRENHAGRLLGGETITTGECAILYATQRGHTDVLVAMIPFCKGETLEQILCESCRLNRTDAVLAILDQSDVSPDATFGGATALFYACGVTNVKCVDAIIKRGADVKRTSVYNPRRSRNGGSWLPDTKKAPLNRLIEVWNPDNNVACRTILNMLIQAGADVDQPNGLGQTALLLTAGLNTRGSWPKQKQLDAMRALLEVGADITATSPNARDSGETVLHIFLQNFHDLETVRHLVERGCDPNAKNASGSTALHYALSHGSTKMEPGHTEAIVRYLLEQGADPNSEDNRGNTPVQYAMSASTGPALFEFLLSKCENEVAKRRCWFSLANICNASDFEDNLKLLLTEGIDINTKSAKQGRTLFLCCLTKEEFLEILHRYGARSDIVDNDGNNALHILVRNNRGNIRERLQRFIDAGADPLVRNGDGETLLHLIASLYNTEQKTADYVRWIISLGIDVNAVNNDGQTALHINLEATPFCNIPSDPKHIQFVHAIQCGDNIDFSVRDKNGLTTLHVASLRSEIAVATLVEAGADLAYLTADSQNVLHLASRARKTAIVGLALSYAEDYLVDIDQKDKIGRTPLHYASASGESESVGFLLKHGANVNATDEDKCTPLHACAAFRVEQNIWDVLGQRRNRGSSGSPMDPFRPPSMETIANMLLDAGSDPSAMNSSRSTALDVALGLGCTEFIQLFMSNDGLFEKTMESLGHEDKPEHVGLIKHQIKVQMALMCRRPSLTALSASALDGIMSAPRDYLNLLPYQDAIALINEGFERRPLDASYYQLLEKLVMSDLLQVVKGVSCLVNKYSTYETLRDMVERSRNGKRYSYDSGSMHTVLQMACSKDKPNMQMLQLLVETLNVNVNEHSAAPRGFSYNLKADIAPGETALHVLASEGLWWRLDGLKYLISKGADVNAQDEKGQTPLHLAAKGMKWRGIEIENFWSDDAVTILLDNGADPNIVDQRGHSALHKASASPKAMRELLQRGADVTIGAINPLFLAIDDQNLDSLEALLNHGVSPDVLDEKRHSRDVHYTLTGSRRVYPLLCSVFPIMNSQIKNSVPLLRCLFERGADIYLPLNEEENLINFLFEHPEYEAIDELLKEPCVSRIDFNRRDQQGRTVLMASCDWHEVLPGYCHRHWSKKEIGPPLRIIDLGADATLTDNQGKTALHHILNNTGMPDDVIIEFINRPEVAPTLFSKDNDGYTPLHYALRVLRPEVCELLVSKHADFLEPDPNGWTALHYIAAQCRESRRSPGKSGRLSIDLPKDFFDQGHDLWRKFICAGGSINATNKDGDTPLHVYMTSGVSTQNTDPVAGYDKLFPSDSSVDILATNHQGETILHAIAGEKLGYYGSDVHDKALFELMMSKGLDPLKEDVKGRSALDVASACEKDAIVSIMVRK</sequence>
<feature type="repeat" description="ANK" evidence="3">
    <location>
        <begin position="822"/>
        <end position="855"/>
    </location>
</feature>
<dbReference type="PROSITE" id="PS50297">
    <property type="entry name" value="ANK_REP_REGION"/>
    <property type="match status" value="7"/>
</dbReference>
<gene>
    <name evidence="5" type="ORF">B0J13DRAFT_508981</name>
</gene>
<comment type="caution">
    <text evidence="5">The sequence shown here is derived from an EMBL/GenBank/DDBJ whole genome shotgun (WGS) entry which is preliminary data.</text>
</comment>
<dbReference type="PANTHER" id="PTHR24123:SF33">
    <property type="entry name" value="PROTEIN HOS4"/>
    <property type="match status" value="1"/>
</dbReference>
<dbReference type="Gene3D" id="1.25.40.20">
    <property type="entry name" value="Ankyrin repeat-containing domain"/>
    <property type="match status" value="8"/>
</dbReference>
<evidence type="ECO:0000313" key="6">
    <source>
        <dbReference type="Proteomes" id="UP000717696"/>
    </source>
</evidence>
<proteinExistence type="predicted"/>
<keyword evidence="2 3" id="KW-0040">ANK repeat</keyword>
<dbReference type="SUPFAM" id="SSF48403">
    <property type="entry name" value="Ankyrin repeat"/>
    <property type="match status" value="6"/>
</dbReference>
<evidence type="ECO:0000256" key="2">
    <source>
        <dbReference type="ARBA" id="ARBA00023043"/>
    </source>
</evidence>
<feature type="repeat" description="ANK" evidence="3">
    <location>
        <begin position="1183"/>
        <end position="1215"/>
    </location>
</feature>
<dbReference type="InterPro" id="IPR051165">
    <property type="entry name" value="Multifunctional_ANK_Repeat"/>
</dbReference>
<dbReference type="PRINTS" id="PR01415">
    <property type="entry name" value="ANKYRIN"/>
</dbReference>
<evidence type="ECO:0000256" key="1">
    <source>
        <dbReference type="ARBA" id="ARBA00022737"/>
    </source>
</evidence>
<feature type="repeat" description="ANK" evidence="3">
    <location>
        <begin position="516"/>
        <end position="545"/>
    </location>
</feature>
<feature type="repeat" description="ANK" evidence="3">
    <location>
        <begin position="1522"/>
        <end position="1565"/>
    </location>
</feature>
<organism evidence="5 6">
    <name type="scientific">Dactylonectria estremocensis</name>
    <dbReference type="NCBI Taxonomy" id="1079267"/>
    <lineage>
        <taxon>Eukaryota</taxon>
        <taxon>Fungi</taxon>
        <taxon>Dikarya</taxon>
        <taxon>Ascomycota</taxon>
        <taxon>Pezizomycotina</taxon>
        <taxon>Sordariomycetes</taxon>
        <taxon>Hypocreomycetidae</taxon>
        <taxon>Hypocreales</taxon>
        <taxon>Nectriaceae</taxon>
        <taxon>Dactylonectria</taxon>
    </lineage>
</organism>
<dbReference type="PANTHER" id="PTHR24123">
    <property type="entry name" value="ANKYRIN REPEAT-CONTAINING"/>
    <property type="match status" value="1"/>
</dbReference>
<accession>A0A9P9E2J7</accession>
<evidence type="ECO:0000256" key="3">
    <source>
        <dbReference type="PROSITE-ProRule" id="PRU00023"/>
    </source>
</evidence>
<evidence type="ECO:0000259" key="4">
    <source>
        <dbReference type="Pfam" id="PF24883"/>
    </source>
</evidence>
<dbReference type="SMART" id="SM00248">
    <property type="entry name" value="ANK"/>
    <property type="match status" value="26"/>
</dbReference>
<feature type="repeat" description="ANK" evidence="3">
    <location>
        <begin position="1032"/>
        <end position="1069"/>
    </location>
</feature>
<dbReference type="Pfam" id="PF12796">
    <property type="entry name" value="Ank_2"/>
    <property type="match status" value="5"/>
</dbReference>
<dbReference type="InterPro" id="IPR027417">
    <property type="entry name" value="P-loop_NTPase"/>
</dbReference>
<evidence type="ECO:0000313" key="5">
    <source>
        <dbReference type="EMBL" id="KAH7129728.1"/>
    </source>
</evidence>
<name>A0A9P9E2J7_9HYPO</name>
<feature type="repeat" description="ANK" evidence="3">
    <location>
        <begin position="856"/>
        <end position="896"/>
    </location>
</feature>
<dbReference type="Proteomes" id="UP000717696">
    <property type="component" value="Unassembled WGS sequence"/>
</dbReference>
<feature type="domain" description="Nephrocystin 3-like N-terminal" evidence="4">
    <location>
        <begin position="55"/>
        <end position="213"/>
    </location>
</feature>
<feature type="repeat" description="ANK" evidence="3">
    <location>
        <begin position="1803"/>
        <end position="1835"/>
    </location>
</feature>
<protein>
    <submittedName>
        <fullName evidence="5">Ankyrin repeat-containing domain protein</fullName>
    </submittedName>
</protein>
<keyword evidence="6" id="KW-1185">Reference proteome</keyword>
<dbReference type="OrthoDB" id="21416at2759"/>
<dbReference type="InterPro" id="IPR056884">
    <property type="entry name" value="NPHP3-like_N"/>
</dbReference>
<keyword evidence="1" id="KW-0677">Repeat</keyword>
<reference evidence="5" key="1">
    <citation type="journal article" date="2021" name="Nat. Commun.">
        <title>Genetic determinants of endophytism in the Arabidopsis root mycobiome.</title>
        <authorList>
            <person name="Mesny F."/>
            <person name="Miyauchi S."/>
            <person name="Thiergart T."/>
            <person name="Pickel B."/>
            <person name="Atanasova L."/>
            <person name="Karlsson M."/>
            <person name="Huettel B."/>
            <person name="Barry K.W."/>
            <person name="Haridas S."/>
            <person name="Chen C."/>
            <person name="Bauer D."/>
            <person name="Andreopoulos W."/>
            <person name="Pangilinan J."/>
            <person name="LaButti K."/>
            <person name="Riley R."/>
            <person name="Lipzen A."/>
            <person name="Clum A."/>
            <person name="Drula E."/>
            <person name="Henrissat B."/>
            <person name="Kohler A."/>
            <person name="Grigoriev I.V."/>
            <person name="Martin F.M."/>
            <person name="Hacquard S."/>
        </authorList>
    </citation>
    <scope>NUCLEOTIDE SEQUENCE</scope>
    <source>
        <strain evidence="5">MPI-CAGE-AT-0021</strain>
    </source>
</reference>
<dbReference type="Gene3D" id="3.40.50.300">
    <property type="entry name" value="P-loop containing nucleotide triphosphate hydrolases"/>
    <property type="match status" value="1"/>
</dbReference>